<keyword evidence="2" id="KW-1185">Reference proteome</keyword>
<dbReference type="Proteomes" id="UP000292639">
    <property type="component" value="Unassembled WGS sequence"/>
</dbReference>
<sequence length="252" mass="27972">MNTGSHSQPVPERYRGVWQRTLLRTSDGREDRETPVFWLQTEVLHGDLRIPQPPSRDWRSRCEIVAFAGITRVAGERCQWHRLLDYQPPGAADIGHMHFVGSDEVHETALDGSYLEIWRRLPDSRQGQQALWLSAGARQACLLRAGDWFLFAADRCAALAGSRPLSMRLESLDEAGRETLLGCEFSLGRIRGAGQPWEIIHSSLPGRSGRALLVSGESDLSAIGEHLLAGLGALPPQSGWRLAPLPRLAEED</sequence>
<name>A0A4Q9R9A1_9GAMM</name>
<protein>
    <submittedName>
        <fullName evidence="1">Uncharacterized protein</fullName>
    </submittedName>
</protein>
<gene>
    <name evidence="1" type="ORF">DNJ96_10160</name>
</gene>
<dbReference type="AlphaFoldDB" id="A0A4Q9R9A1"/>
<reference evidence="1 2" key="1">
    <citation type="submission" date="2018-06" db="EMBL/GenBank/DDBJ databases">
        <title>Three novel Pseudomonas species isolated from symptomatic oak.</title>
        <authorList>
            <person name="Bueno-Gonzalez V."/>
            <person name="Brady C."/>
        </authorList>
    </citation>
    <scope>NUCLEOTIDE SEQUENCE [LARGE SCALE GENOMIC DNA]</scope>
    <source>
        <strain evidence="1 2">P17C</strain>
    </source>
</reference>
<evidence type="ECO:0000313" key="1">
    <source>
        <dbReference type="EMBL" id="TBU96501.1"/>
    </source>
</evidence>
<dbReference type="OrthoDB" id="6992731at2"/>
<dbReference type="RefSeq" id="WP_131183529.1">
    <property type="nucleotide sequence ID" value="NZ_QJUO01000004.1"/>
</dbReference>
<dbReference type="EMBL" id="QJUP01000012">
    <property type="protein sequence ID" value="TBU96501.1"/>
    <property type="molecule type" value="Genomic_DNA"/>
</dbReference>
<accession>A0A4Q9R9A1</accession>
<organism evidence="1 2">
    <name type="scientific">Stutzerimonas kirkiae</name>
    <dbReference type="NCBI Taxonomy" id="2211392"/>
    <lineage>
        <taxon>Bacteria</taxon>
        <taxon>Pseudomonadati</taxon>
        <taxon>Pseudomonadota</taxon>
        <taxon>Gammaproteobacteria</taxon>
        <taxon>Pseudomonadales</taxon>
        <taxon>Pseudomonadaceae</taxon>
        <taxon>Stutzerimonas</taxon>
    </lineage>
</organism>
<proteinExistence type="predicted"/>
<comment type="caution">
    <text evidence="1">The sequence shown here is derived from an EMBL/GenBank/DDBJ whole genome shotgun (WGS) entry which is preliminary data.</text>
</comment>
<evidence type="ECO:0000313" key="2">
    <source>
        <dbReference type="Proteomes" id="UP000292639"/>
    </source>
</evidence>